<organism evidence="6 7">
    <name type="scientific">Exophiala xenobiotica</name>
    <dbReference type="NCBI Taxonomy" id="348802"/>
    <lineage>
        <taxon>Eukaryota</taxon>
        <taxon>Fungi</taxon>
        <taxon>Dikarya</taxon>
        <taxon>Ascomycota</taxon>
        <taxon>Pezizomycotina</taxon>
        <taxon>Eurotiomycetes</taxon>
        <taxon>Chaetothyriomycetidae</taxon>
        <taxon>Chaetothyriales</taxon>
        <taxon>Herpotrichiellaceae</taxon>
        <taxon>Exophiala</taxon>
    </lineage>
</organism>
<dbReference type="EMBL" id="KN847317">
    <property type="protein sequence ID" value="KIW62134.1"/>
    <property type="molecule type" value="Genomic_DNA"/>
</dbReference>
<dbReference type="AlphaFoldDB" id="A0A0D2FQ78"/>
<dbReference type="InterPro" id="IPR016461">
    <property type="entry name" value="COMT-like"/>
</dbReference>
<gene>
    <name evidence="6" type="ORF">PV05_02180</name>
</gene>
<evidence type="ECO:0000313" key="7">
    <source>
        <dbReference type="Proteomes" id="UP000054342"/>
    </source>
</evidence>
<keyword evidence="4" id="KW-0812">Transmembrane</keyword>
<accession>A0A0D2FQ78</accession>
<keyword evidence="4" id="KW-1133">Transmembrane helix</keyword>
<dbReference type="OrthoDB" id="1535081at2759"/>
<sequence length="368" mass="41595">MDNPGAILASTVTSTAALGFVPVAIYFNLFQVLNKIGPVATASALTHASNEERSEEEKTRTPLCLRLTEDTMLAMGGLGLVDVVDDTTFRVNAITRHMIEVPSSIHGMLHFTTEPLWAAAFLMRKLQDTKFEYPFQENKTPTQYGYKLIGEDRFATEHTYSIMQSQGRMPSFNLFMEGKFGSFGTMPERLKRFGYDLEHVLRSKESDIAVVDVGGGRGEMLLEVKRAFPHLKKENLVLQDYHPDQINAEEVTITHWDFKDDSPEGIRGATVYSLTHIYHNLSDLEALRLMKKISDAMAPYSRMLIHEFSKNATYGKMHATMIELYAGRLRSSREWKQMADMVGLEVTFEAYAVAGEGLVEMRKLNRSQ</sequence>
<dbReference type="Gene3D" id="3.40.50.150">
    <property type="entry name" value="Vaccinia Virus protein VP39"/>
    <property type="match status" value="1"/>
</dbReference>
<dbReference type="SUPFAM" id="SSF53335">
    <property type="entry name" value="S-adenosyl-L-methionine-dependent methyltransferases"/>
    <property type="match status" value="1"/>
</dbReference>
<dbReference type="GeneID" id="25324088"/>
<dbReference type="GO" id="GO:0032259">
    <property type="term" value="P:methylation"/>
    <property type="evidence" value="ECO:0007669"/>
    <property type="project" value="UniProtKB-KW"/>
</dbReference>
<evidence type="ECO:0000259" key="5">
    <source>
        <dbReference type="Pfam" id="PF00891"/>
    </source>
</evidence>
<dbReference type="PANTHER" id="PTHR43712:SF18">
    <property type="entry name" value="PUTATIVE (AFU_ORTHOLOGUE AFUA_4G14240)-RELATED"/>
    <property type="match status" value="1"/>
</dbReference>
<evidence type="ECO:0000256" key="1">
    <source>
        <dbReference type="ARBA" id="ARBA00022603"/>
    </source>
</evidence>
<keyword evidence="3" id="KW-0949">S-adenosyl-L-methionine</keyword>
<reference evidence="6 7" key="1">
    <citation type="submission" date="2015-01" db="EMBL/GenBank/DDBJ databases">
        <title>The Genome Sequence of Exophiala xenobiotica CBS118157.</title>
        <authorList>
            <consortium name="The Broad Institute Genomics Platform"/>
            <person name="Cuomo C."/>
            <person name="de Hoog S."/>
            <person name="Gorbushina A."/>
            <person name="Stielow B."/>
            <person name="Teixiera M."/>
            <person name="Abouelleil A."/>
            <person name="Chapman S.B."/>
            <person name="Priest M."/>
            <person name="Young S.K."/>
            <person name="Wortman J."/>
            <person name="Nusbaum C."/>
            <person name="Birren B."/>
        </authorList>
    </citation>
    <scope>NUCLEOTIDE SEQUENCE [LARGE SCALE GENOMIC DNA]</scope>
    <source>
        <strain evidence="6 7">CBS 118157</strain>
    </source>
</reference>
<proteinExistence type="predicted"/>
<protein>
    <recommendedName>
        <fullName evidence="5">O-methyltransferase C-terminal domain-containing protein</fullName>
    </recommendedName>
</protein>
<feature type="domain" description="O-methyltransferase C-terminal" evidence="5">
    <location>
        <begin position="210"/>
        <end position="343"/>
    </location>
</feature>
<dbReference type="InterPro" id="IPR001077">
    <property type="entry name" value="COMT_C"/>
</dbReference>
<keyword evidence="7" id="KW-1185">Reference proteome</keyword>
<evidence type="ECO:0000256" key="2">
    <source>
        <dbReference type="ARBA" id="ARBA00022679"/>
    </source>
</evidence>
<evidence type="ECO:0000256" key="4">
    <source>
        <dbReference type="SAM" id="Phobius"/>
    </source>
</evidence>
<dbReference type="GO" id="GO:0008171">
    <property type="term" value="F:O-methyltransferase activity"/>
    <property type="evidence" value="ECO:0007669"/>
    <property type="project" value="InterPro"/>
</dbReference>
<keyword evidence="1" id="KW-0489">Methyltransferase</keyword>
<keyword evidence="2" id="KW-0808">Transferase</keyword>
<dbReference type="RefSeq" id="XP_013322720.1">
    <property type="nucleotide sequence ID" value="XM_013467266.1"/>
</dbReference>
<dbReference type="PROSITE" id="PS51683">
    <property type="entry name" value="SAM_OMT_II"/>
    <property type="match status" value="1"/>
</dbReference>
<name>A0A0D2FQ78_9EURO</name>
<evidence type="ECO:0000313" key="6">
    <source>
        <dbReference type="EMBL" id="KIW62134.1"/>
    </source>
</evidence>
<dbReference type="InterPro" id="IPR029063">
    <property type="entry name" value="SAM-dependent_MTases_sf"/>
</dbReference>
<dbReference type="Pfam" id="PF00891">
    <property type="entry name" value="Methyltransf_2"/>
    <property type="match status" value="1"/>
</dbReference>
<dbReference type="Proteomes" id="UP000054342">
    <property type="component" value="Unassembled WGS sequence"/>
</dbReference>
<dbReference type="PANTHER" id="PTHR43712">
    <property type="entry name" value="PUTATIVE (AFU_ORTHOLOGUE AFUA_4G14580)-RELATED"/>
    <property type="match status" value="1"/>
</dbReference>
<evidence type="ECO:0000256" key="3">
    <source>
        <dbReference type="ARBA" id="ARBA00022691"/>
    </source>
</evidence>
<keyword evidence="4" id="KW-0472">Membrane</keyword>
<feature type="transmembrane region" description="Helical" evidence="4">
    <location>
        <begin position="6"/>
        <end position="27"/>
    </location>
</feature>